<dbReference type="AlphaFoldDB" id="A0A0M3JLP5"/>
<dbReference type="EMBL" id="UYRR01022232">
    <property type="protein sequence ID" value="VDK31320.1"/>
    <property type="molecule type" value="Genomic_DNA"/>
</dbReference>
<sequence length="71" mass="8483">MNAEQEEEVEAEARRSLEQSILQFCRRGYELRRVKNGHIEPARLVSVTDENYFRYHSQGFWRILPEKLKSG</sequence>
<accession>A0A0M3JLP5</accession>
<dbReference type="OrthoDB" id="269822at2759"/>
<evidence type="ECO:0000313" key="1">
    <source>
        <dbReference type="EMBL" id="VDK31320.1"/>
    </source>
</evidence>
<gene>
    <name evidence="1" type="ORF">ASIM_LOCUS8318</name>
</gene>
<reference evidence="3" key="1">
    <citation type="submission" date="2017-02" db="UniProtKB">
        <authorList>
            <consortium name="WormBaseParasite"/>
        </authorList>
    </citation>
    <scope>IDENTIFICATION</scope>
</reference>
<evidence type="ECO:0000313" key="3">
    <source>
        <dbReference type="WBParaSite" id="ASIM_0000857601-mRNA-1"/>
    </source>
</evidence>
<proteinExistence type="predicted"/>
<reference evidence="1 2" key="2">
    <citation type="submission" date="2018-11" db="EMBL/GenBank/DDBJ databases">
        <authorList>
            <consortium name="Pathogen Informatics"/>
        </authorList>
    </citation>
    <scope>NUCLEOTIDE SEQUENCE [LARGE SCALE GENOMIC DNA]</scope>
</reference>
<evidence type="ECO:0000313" key="2">
    <source>
        <dbReference type="Proteomes" id="UP000267096"/>
    </source>
</evidence>
<protein>
    <submittedName>
        <fullName evidence="3">WYL domain-containing protein</fullName>
    </submittedName>
</protein>
<dbReference type="Proteomes" id="UP000267096">
    <property type="component" value="Unassembled WGS sequence"/>
</dbReference>
<name>A0A0M3JLP5_ANISI</name>
<organism evidence="3">
    <name type="scientific">Anisakis simplex</name>
    <name type="common">Herring worm</name>
    <dbReference type="NCBI Taxonomy" id="6269"/>
    <lineage>
        <taxon>Eukaryota</taxon>
        <taxon>Metazoa</taxon>
        <taxon>Ecdysozoa</taxon>
        <taxon>Nematoda</taxon>
        <taxon>Chromadorea</taxon>
        <taxon>Rhabditida</taxon>
        <taxon>Spirurina</taxon>
        <taxon>Ascaridomorpha</taxon>
        <taxon>Ascaridoidea</taxon>
        <taxon>Anisakidae</taxon>
        <taxon>Anisakis</taxon>
        <taxon>Anisakis simplex complex</taxon>
    </lineage>
</organism>
<keyword evidence="2" id="KW-1185">Reference proteome</keyword>
<dbReference type="WBParaSite" id="ASIM_0000857601-mRNA-1">
    <property type="protein sequence ID" value="ASIM_0000857601-mRNA-1"/>
    <property type="gene ID" value="ASIM_0000857601"/>
</dbReference>